<keyword evidence="7" id="KW-0297">G-protein coupled receptor</keyword>
<keyword evidence="11" id="KW-0325">Glycoprotein</keyword>
<evidence type="ECO:0000256" key="7">
    <source>
        <dbReference type="ARBA" id="ARBA00023040"/>
    </source>
</evidence>
<keyword evidence="3" id="KW-1003">Cell membrane</keyword>
<evidence type="ECO:0000256" key="3">
    <source>
        <dbReference type="ARBA" id="ARBA00022475"/>
    </source>
</evidence>
<dbReference type="InterPro" id="IPR036272">
    <property type="entry name" value="Methuselah_N_sf"/>
</dbReference>
<dbReference type="Gene3D" id="2.170.180.11">
    <property type="entry name" value="Methuselah ectodomain, domain 2"/>
    <property type="match status" value="1"/>
</dbReference>
<evidence type="ECO:0000256" key="1">
    <source>
        <dbReference type="ARBA" id="ARBA00004651"/>
    </source>
</evidence>
<feature type="compositionally biased region" description="Polar residues" evidence="13">
    <location>
        <begin position="271"/>
        <end position="282"/>
    </location>
</feature>
<dbReference type="InterPro" id="IPR051384">
    <property type="entry name" value="Mth_GPCR"/>
</dbReference>
<keyword evidence="5" id="KW-0732">Signal</keyword>
<proteinExistence type="inferred from homology"/>
<dbReference type="PANTHER" id="PTHR47154:SF2">
    <property type="entry name" value="G-PROTEIN COUPLED RECEPTOR MTH-RELATED"/>
    <property type="match status" value="1"/>
</dbReference>
<name>A0A9P9YID3_9MUSC</name>
<dbReference type="Pfam" id="PF06652">
    <property type="entry name" value="Methuselah_N"/>
    <property type="match status" value="1"/>
</dbReference>
<evidence type="ECO:0000256" key="5">
    <source>
        <dbReference type="ARBA" id="ARBA00022729"/>
    </source>
</evidence>
<evidence type="ECO:0000256" key="2">
    <source>
        <dbReference type="ARBA" id="ARBA00008979"/>
    </source>
</evidence>
<dbReference type="AlphaFoldDB" id="A0A9P9YID3"/>
<reference evidence="15" key="1">
    <citation type="journal article" date="2023" name="Genome Biol. Evol.">
        <title>Long-read-based Genome Assembly of Drosophila gunungcola Reveals Fewer Chemosensory Genes in Flower-breeding Species.</title>
        <authorList>
            <person name="Negi A."/>
            <person name="Liao B.Y."/>
            <person name="Yeh S.D."/>
        </authorList>
    </citation>
    <scope>NUCLEOTIDE SEQUENCE</scope>
    <source>
        <strain evidence="15">Sukarami</strain>
    </source>
</reference>
<evidence type="ECO:0000256" key="9">
    <source>
        <dbReference type="ARBA" id="ARBA00023157"/>
    </source>
</evidence>
<dbReference type="PANTHER" id="PTHR47154">
    <property type="entry name" value="G-PROTEIN COUPLED RECEPTOR MTH-RELATED"/>
    <property type="match status" value="1"/>
</dbReference>
<sequence length="529" mass="59910">MYLMTMDQTVENRVPVIEMAVIRDPFWNCDEVLSLKNDEFTFMQNGTLLIHSSEEYLNNYQYCLYPKFYTDFPKYIWVVVHRCMTILLPGTLEVYLYVEKLRNVIGKCLISCIFGRFMETLNMILDDLSVLNGICSSADSNSSSWIYYFGPLQILSTFNAAMFTSTAIHIRKVRRQLMNFRQEKTASSLHFNSQTNNGRSGAAVPTQHSRGHTVSGVTVRSKLAAPLSTQTAGTRRAVHGGAGDGGSDAAWKQPGRRLANASPPSRLVQPTIASSLRASTYRQTAKQQQFEQAAQEKEKATSGGPPPKGTETEVKRSPRQRVMTQAVKQAARARLWPTKPAGVGHSSNLRRNRLPVPEEPAPLADSEALLERAEVPEIRPQELLEAGIQTNEAEILDHGLVLGEVRWLCPSMQLVEQIERERRELKAKTERQSKRSFAAHEQQEELHLDELKEFSLRNAVTKRSPKKPPPIQYAIYDNQYQNVFKSMDDFFTRVQSSGPKSESVTNIQERIKRKEQELLSLFDNVDLND</sequence>
<keyword evidence="4" id="KW-0812">Transmembrane</keyword>
<evidence type="ECO:0000256" key="8">
    <source>
        <dbReference type="ARBA" id="ARBA00023136"/>
    </source>
</evidence>
<dbReference type="GO" id="GO:0005886">
    <property type="term" value="C:plasma membrane"/>
    <property type="evidence" value="ECO:0007669"/>
    <property type="project" value="UniProtKB-SubCell"/>
</dbReference>
<evidence type="ECO:0000259" key="14">
    <source>
        <dbReference type="Pfam" id="PF06652"/>
    </source>
</evidence>
<dbReference type="InterPro" id="IPR010596">
    <property type="entry name" value="Methuselah_N_dom"/>
</dbReference>
<dbReference type="GO" id="GO:0008528">
    <property type="term" value="F:G protein-coupled peptide receptor activity"/>
    <property type="evidence" value="ECO:0007669"/>
    <property type="project" value="TreeGrafter"/>
</dbReference>
<accession>A0A9P9YID3</accession>
<dbReference type="Proteomes" id="UP001059596">
    <property type="component" value="Unassembled WGS sequence"/>
</dbReference>
<evidence type="ECO:0000256" key="11">
    <source>
        <dbReference type="ARBA" id="ARBA00023180"/>
    </source>
</evidence>
<keyword evidence="10" id="KW-0675">Receptor</keyword>
<feature type="region of interest" description="Disordered" evidence="13">
    <location>
        <begin position="338"/>
        <end position="361"/>
    </location>
</feature>
<keyword evidence="8" id="KW-0472">Membrane</keyword>
<evidence type="ECO:0000256" key="12">
    <source>
        <dbReference type="ARBA" id="ARBA00023224"/>
    </source>
</evidence>
<dbReference type="SUPFAM" id="SSF63877">
    <property type="entry name" value="Methuselah ectodomain"/>
    <property type="match status" value="1"/>
</dbReference>
<evidence type="ECO:0000256" key="13">
    <source>
        <dbReference type="SAM" id="MobiDB-lite"/>
    </source>
</evidence>
<evidence type="ECO:0000256" key="6">
    <source>
        <dbReference type="ARBA" id="ARBA00022989"/>
    </source>
</evidence>
<comment type="similarity">
    <text evidence="2">Belongs to the G-protein coupled receptor 2 family. Mth subfamily.</text>
</comment>
<keyword evidence="6" id="KW-1133">Transmembrane helix</keyword>
<keyword evidence="9" id="KW-1015">Disulfide bond</keyword>
<evidence type="ECO:0000313" key="15">
    <source>
        <dbReference type="EMBL" id="KAI8037351.1"/>
    </source>
</evidence>
<evidence type="ECO:0000256" key="10">
    <source>
        <dbReference type="ARBA" id="ARBA00023170"/>
    </source>
</evidence>
<dbReference type="InterPro" id="IPR023311">
    <property type="entry name" value="Methusela_ecto_dom_2"/>
</dbReference>
<comment type="subcellular location">
    <subcellularLocation>
        <location evidence="1">Cell membrane</location>
        <topology evidence="1">Multi-pass membrane protein</topology>
    </subcellularLocation>
</comment>
<dbReference type="EMBL" id="JAMKOV010000013">
    <property type="protein sequence ID" value="KAI8037351.1"/>
    <property type="molecule type" value="Genomic_DNA"/>
</dbReference>
<evidence type="ECO:0000256" key="4">
    <source>
        <dbReference type="ARBA" id="ARBA00022692"/>
    </source>
</evidence>
<organism evidence="15 16">
    <name type="scientific">Drosophila gunungcola</name>
    <name type="common">fruit fly</name>
    <dbReference type="NCBI Taxonomy" id="103775"/>
    <lineage>
        <taxon>Eukaryota</taxon>
        <taxon>Metazoa</taxon>
        <taxon>Ecdysozoa</taxon>
        <taxon>Arthropoda</taxon>
        <taxon>Hexapoda</taxon>
        <taxon>Insecta</taxon>
        <taxon>Pterygota</taxon>
        <taxon>Neoptera</taxon>
        <taxon>Endopterygota</taxon>
        <taxon>Diptera</taxon>
        <taxon>Brachycera</taxon>
        <taxon>Muscomorpha</taxon>
        <taxon>Ephydroidea</taxon>
        <taxon>Drosophilidae</taxon>
        <taxon>Drosophila</taxon>
        <taxon>Sophophora</taxon>
    </lineage>
</organism>
<feature type="domain" description="Methuselah N-terminal" evidence="14">
    <location>
        <begin position="5"/>
        <end position="83"/>
    </location>
</feature>
<keyword evidence="12" id="KW-0807">Transducer</keyword>
<comment type="caution">
    <text evidence="15">The sequence shown here is derived from an EMBL/GenBank/DDBJ whole genome shotgun (WGS) entry which is preliminary data.</text>
</comment>
<feature type="compositionally biased region" description="Low complexity" evidence="13">
    <location>
        <begin position="283"/>
        <end position="293"/>
    </location>
</feature>
<keyword evidence="16" id="KW-1185">Reference proteome</keyword>
<feature type="region of interest" description="Disordered" evidence="13">
    <location>
        <begin position="188"/>
        <end position="322"/>
    </location>
</feature>
<evidence type="ECO:0000313" key="16">
    <source>
        <dbReference type="Proteomes" id="UP001059596"/>
    </source>
</evidence>
<gene>
    <name evidence="15" type="ORF">M5D96_010102</name>
</gene>
<feature type="compositionally biased region" description="Polar residues" evidence="13">
    <location>
        <begin position="188"/>
        <end position="199"/>
    </location>
</feature>
<protein>
    <recommendedName>
        <fullName evidence="14">Methuselah N-terminal domain-containing protein</fullName>
    </recommendedName>
</protein>